<organism evidence="1 2">
    <name type="scientific">Seminavis robusta</name>
    <dbReference type="NCBI Taxonomy" id="568900"/>
    <lineage>
        <taxon>Eukaryota</taxon>
        <taxon>Sar</taxon>
        <taxon>Stramenopiles</taxon>
        <taxon>Ochrophyta</taxon>
        <taxon>Bacillariophyta</taxon>
        <taxon>Bacillariophyceae</taxon>
        <taxon>Bacillariophycidae</taxon>
        <taxon>Naviculales</taxon>
        <taxon>Naviculaceae</taxon>
        <taxon>Seminavis</taxon>
    </lineage>
</organism>
<evidence type="ECO:0000313" key="2">
    <source>
        <dbReference type="Proteomes" id="UP001153069"/>
    </source>
</evidence>
<dbReference type="Proteomes" id="UP001153069">
    <property type="component" value="Unassembled WGS sequence"/>
</dbReference>
<reference evidence="1" key="1">
    <citation type="submission" date="2020-06" db="EMBL/GenBank/DDBJ databases">
        <authorList>
            <consortium name="Plant Systems Biology data submission"/>
        </authorList>
    </citation>
    <scope>NUCLEOTIDE SEQUENCE</scope>
    <source>
        <strain evidence="1">D6</strain>
    </source>
</reference>
<name>A0A9N8E116_9STRA</name>
<proteinExistence type="predicted"/>
<dbReference type="AlphaFoldDB" id="A0A9N8E116"/>
<evidence type="ECO:0000313" key="1">
    <source>
        <dbReference type="EMBL" id="CAB9511980.1"/>
    </source>
</evidence>
<keyword evidence="2" id="KW-1185">Reference proteome</keyword>
<accession>A0A9N8E116</accession>
<dbReference type="EMBL" id="CAICTM010000511">
    <property type="protein sequence ID" value="CAB9511980.1"/>
    <property type="molecule type" value="Genomic_DNA"/>
</dbReference>
<comment type="caution">
    <text evidence="1">The sequence shown here is derived from an EMBL/GenBank/DDBJ whole genome shotgun (WGS) entry which is preliminary data.</text>
</comment>
<protein>
    <submittedName>
        <fullName evidence="1">Uncharacterized protein</fullName>
    </submittedName>
</protein>
<gene>
    <name evidence="1" type="ORF">SEMRO_512_G157680.1</name>
</gene>
<sequence length="163" mass="18543">MSVGPKHKSHLIFQKKKKQWMLVTGKWLKEHRESRIALLKVMKKAGVGDENYMARNMAMVKYLQEHGNDLVRSGEHALFLALEEEKLGLVEDEESDTSPVASACFAPVAKAAANPLRQLDPILEWARTYTIIWICITAKRVAGITWAIWEVMTRVARIKSLKT</sequence>